<dbReference type="EC" id="4.2.1.-" evidence="1"/>
<dbReference type="AlphaFoldDB" id="A0A1V3W9H7"/>
<keyword evidence="1" id="KW-0456">Lyase</keyword>
<organism evidence="1">
    <name type="scientific">Mycobacterium kansasii</name>
    <dbReference type="NCBI Taxonomy" id="1768"/>
    <lineage>
        <taxon>Bacteria</taxon>
        <taxon>Bacillati</taxon>
        <taxon>Actinomycetota</taxon>
        <taxon>Actinomycetes</taxon>
        <taxon>Mycobacteriales</taxon>
        <taxon>Mycobacteriaceae</taxon>
        <taxon>Mycobacterium</taxon>
    </lineage>
</organism>
<gene>
    <name evidence="1" type="ORF">BZL30_9490</name>
</gene>
<name>A0A1V3W9H7_MYCKA</name>
<dbReference type="Proteomes" id="UP000189229">
    <property type="component" value="Unassembled WGS sequence"/>
</dbReference>
<reference evidence="1" key="1">
    <citation type="submission" date="2017-02" db="EMBL/GenBank/DDBJ databases">
        <title>Complete genome sequences of Mycobacterium kansasii strains isolated from rhesus macaques.</title>
        <authorList>
            <person name="Panda A."/>
            <person name="Nagaraj S."/>
            <person name="Zhao X."/>
            <person name="Tettelin H."/>
            <person name="Detolla L.J."/>
        </authorList>
    </citation>
    <scope>NUCLEOTIDE SEQUENCE [LARGE SCALE GENOMIC DNA]</scope>
    <source>
        <strain evidence="1">11-3813</strain>
    </source>
</reference>
<proteinExistence type="predicted"/>
<protein>
    <submittedName>
        <fullName evidence="1">Short-chain dehydrogenase/reductase family oxidoreductase domain protein</fullName>
        <ecNumber evidence="1">4.2.1.-</ecNumber>
    </submittedName>
</protein>
<evidence type="ECO:0000313" key="1">
    <source>
        <dbReference type="EMBL" id="OOK63398.1"/>
    </source>
</evidence>
<dbReference type="EMBL" id="MVBM01000019">
    <property type="protein sequence ID" value="OOK63398.1"/>
    <property type="molecule type" value="Genomic_DNA"/>
</dbReference>
<accession>A0A1V3W9H7</accession>
<dbReference type="GO" id="GO:0016829">
    <property type="term" value="F:lyase activity"/>
    <property type="evidence" value="ECO:0007669"/>
    <property type="project" value="UniProtKB-KW"/>
</dbReference>
<sequence length="107" mass="12269">MHRSSGCWRTNHAGHRRNAWWRWRPVPPRWWRIAGVHRPSWTIETWPSTSGDIRDLADPQVFPVVPDGHGEHIRYSFEMAARSSDCDMPSNNAGPLAGVRVVDLTAM</sequence>
<comment type="caution">
    <text evidence="1">The sequence shown here is derived from an EMBL/GenBank/DDBJ whole genome shotgun (WGS) entry which is preliminary data.</text>
</comment>